<evidence type="ECO:0000313" key="2">
    <source>
        <dbReference type="EMBL" id="RJE19080.1"/>
    </source>
</evidence>
<evidence type="ECO:0000313" key="3">
    <source>
        <dbReference type="Proteomes" id="UP000266188"/>
    </source>
</evidence>
<dbReference type="Proteomes" id="UP000266188">
    <property type="component" value="Unassembled WGS sequence"/>
</dbReference>
<feature type="region of interest" description="Disordered" evidence="1">
    <location>
        <begin position="78"/>
        <end position="105"/>
    </location>
</feature>
<dbReference type="EMBL" id="MVGC01000453">
    <property type="protein sequence ID" value="RJE19080.1"/>
    <property type="molecule type" value="Genomic_DNA"/>
</dbReference>
<proteinExistence type="predicted"/>
<gene>
    <name evidence="2" type="ORF">PHISCL_08588</name>
</gene>
<name>A0A3A2Z8Y4_9EURO</name>
<evidence type="ECO:0000256" key="1">
    <source>
        <dbReference type="SAM" id="MobiDB-lite"/>
    </source>
</evidence>
<reference evidence="3" key="1">
    <citation type="submission" date="2017-02" db="EMBL/GenBank/DDBJ databases">
        <authorList>
            <person name="Tafer H."/>
            <person name="Lopandic K."/>
        </authorList>
    </citation>
    <scope>NUCLEOTIDE SEQUENCE [LARGE SCALE GENOMIC DNA]</scope>
    <source>
        <strain evidence="3">CBS 366.77</strain>
    </source>
</reference>
<protein>
    <submittedName>
        <fullName evidence="2">Uncharacterized protein</fullName>
    </submittedName>
</protein>
<accession>A0A3A2Z8Y4</accession>
<comment type="caution">
    <text evidence="2">The sequence shown here is derived from an EMBL/GenBank/DDBJ whole genome shotgun (WGS) entry which is preliminary data.</text>
</comment>
<sequence>MSSFSIPTSEDDLDGVYCCPGGPLTILAGASAAPNDCTSSTPILSIPTTSIDINIGGQDNTSTIGGTTVINSNGGIASATSVATPTERSSDSPASTNGAQGPNIPQWMMGAGAGLFLLPAL</sequence>
<dbReference type="AlphaFoldDB" id="A0A3A2Z8Y4"/>
<organism evidence="2 3">
    <name type="scientific">Aspergillus sclerotialis</name>
    <dbReference type="NCBI Taxonomy" id="2070753"/>
    <lineage>
        <taxon>Eukaryota</taxon>
        <taxon>Fungi</taxon>
        <taxon>Dikarya</taxon>
        <taxon>Ascomycota</taxon>
        <taxon>Pezizomycotina</taxon>
        <taxon>Eurotiomycetes</taxon>
        <taxon>Eurotiomycetidae</taxon>
        <taxon>Eurotiales</taxon>
        <taxon>Aspergillaceae</taxon>
        <taxon>Aspergillus</taxon>
        <taxon>Aspergillus subgen. Polypaecilum</taxon>
    </lineage>
</organism>
<keyword evidence="3" id="KW-1185">Reference proteome</keyword>
<feature type="compositionally biased region" description="Polar residues" evidence="1">
    <location>
        <begin position="78"/>
        <end position="100"/>
    </location>
</feature>